<evidence type="ECO:0000313" key="2">
    <source>
        <dbReference type="EMBL" id="EOA91975.1"/>
    </source>
</evidence>
<feature type="compositionally biased region" description="Polar residues" evidence="1">
    <location>
        <begin position="168"/>
        <end position="179"/>
    </location>
</feature>
<feature type="compositionally biased region" description="Polar residues" evidence="1">
    <location>
        <begin position="411"/>
        <end position="437"/>
    </location>
</feature>
<keyword evidence="3" id="KW-1185">Reference proteome</keyword>
<sequence>MSRNDRGPNKFSFPLPRRVRSKKAQRHLVDDHDHDARSIPPSTASSRPASHYEEPASKAHQILGTANSTHSSTSGRASTPLGSAYRSSVVLPTGAGPYTDDGISVSTRASSAHSSRFAMSRKPSSSVLGQVHTEQRSQRRANQGSFSYRLHTQTSSSTIRSHYDAKNSPLSISQQTSDSAIRDRALRRGRPPVLRDNGYDGYDGYEASPVSPAILEEARKKENRKSKPTRLDLSRLFPKPKGIGNQRHGMAMLSPTKMVNSPAAMSMNSDYFHHPRSRDRSPQKMRSKLKKNNDPVHHHASVRRVEKDECDNAKVHVRRPPKGVTHWFDALDEDSSDNADEMEPAPAPAPAPRAVRSHGALNHRDPVTQTNQSMASSVYSSRSQGAAAPHKRDSFALEDIVDVRHLASPSQYSVDTYQSQTSSRTKGSALAKTNLQDSSVLSFSSSEDEGDARRSEYRTNFSRQSMDSTEYNGDIVIGRAQMYEVRPTHSRQASSGKMSTLSTSTNAATIEVMYTPDPPLPSYRYSRSRAYSGSKRNSHVRQPSVIHEDEDSRPRTYANTPSSPSTRSVMSARTSASAPQPQSDSLRKLMQVTAEEETLLELMRKKRADMHKQSGSQAPKREVHKQKKTARETSGQTQLMSGFLPTEPYESIPTRMVDTGSRQRASTSTSLSHQSSARGRSPGTNGAVDTGRLREDSTSDAWSDRHHSPASRGKSPHYFLPSSKYSPRAPSPPSSPMPAVGTMSPTTTDHPSPLPSPKTPSHCTEQNVNVKVADSDISNDLDDMPALEHSVGGAGSENIKPDSSRDFTLHRRRRTASSDAEITFPAPPTTTFRDLYPVSEASSRPTSVVEPPAPKSQKKAARHISELALGGIETRNRNSIQSIASRTSTNSEASAYVHSAGRTRSRHLSPDCITSSPRLSIEERDSISEDILAAWNSLGGTY</sequence>
<feature type="region of interest" description="Disordered" evidence="1">
    <location>
        <begin position="607"/>
        <end position="766"/>
    </location>
</feature>
<proteinExistence type="predicted"/>
<feature type="compositionally biased region" description="Basic and acidic residues" evidence="1">
    <location>
        <begin position="691"/>
        <end position="707"/>
    </location>
</feature>
<dbReference type="AlphaFoldDB" id="R0J4X1"/>
<feature type="compositionally biased region" description="Basic and acidic residues" evidence="1">
    <location>
        <begin position="27"/>
        <end position="37"/>
    </location>
</feature>
<feature type="compositionally biased region" description="Acidic residues" evidence="1">
    <location>
        <begin position="334"/>
        <end position="343"/>
    </location>
</feature>
<dbReference type="EMBL" id="KB908481">
    <property type="protein sequence ID" value="EOA91975.1"/>
    <property type="molecule type" value="Genomic_DNA"/>
</dbReference>
<feature type="compositionally biased region" description="Polar residues" evidence="1">
    <location>
        <begin position="367"/>
        <end position="384"/>
    </location>
</feature>
<feature type="compositionally biased region" description="Basic residues" evidence="1">
    <location>
        <begin position="17"/>
        <end position="26"/>
    </location>
</feature>
<dbReference type="eggNOG" id="ENOG502SNX3">
    <property type="taxonomic scope" value="Eukaryota"/>
</dbReference>
<feature type="region of interest" description="Disordered" evidence="1">
    <location>
        <begin position="513"/>
        <end position="587"/>
    </location>
</feature>
<dbReference type="STRING" id="671987.R0J4X1"/>
<feature type="region of interest" description="Disordered" evidence="1">
    <location>
        <begin position="1"/>
        <end position="201"/>
    </location>
</feature>
<evidence type="ECO:0000256" key="1">
    <source>
        <dbReference type="SAM" id="MobiDB-lite"/>
    </source>
</evidence>
<dbReference type="Proteomes" id="UP000016935">
    <property type="component" value="Unassembled WGS sequence"/>
</dbReference>
<organism evidence="2 3">
    <name type="scientific">Exserohilum turcicum (strain 28A)</name>
    <name type="common">Northern leaf blight fungus</name>
    <name type="synonym">Setosphaeria turcica</name>
    <dbReference type="NCBI Taxonomy" id="671987"/>
    <lineage>
        <taxon>Eukaryota</taxon>
        <taxon>Fungi</taxon>
        <taxon>Dikarya</taxon>
        <taxon>Ascomycota</taxon>
        <taxon>Pezizomycotina</taxon>
        <taxon>Dothideomycetes</taxon>
        <taxon>Pleosporomycetidae</taxon>
        <taxon>Pleosporales</taxon>
        <taxon>Pleosporineae</taxon>
        <taxon>Pleosporaceae</taxon>
        <taxon>Exserohilum</taxon>
    </lineage>
</organism>
<feature type="compositionally biased region" description="Polar residues" evidence="1">
    <location>
        <begin position="140"/>
        <end position="160"/>
    </location>
</feature>
<protein>
    <submittedName>
        <fullName evidence="2">Uncharacterized protein</fullName>
    </submittedName>
</protein>
<feature type="region of interest" description="Disordered" evidence="1">
    <location>
        <begin position="266"/>
        <end position="317"/>
    </location>
</feature>
<dbReference type="GeneID" id="19405469"/>
<feature type="region of interest" description="Disordered" evidence="1">
    <location>
        <begin position="334"/>
        <end position="391"/>
    </location>
</feature>
<feature type="region of interest" description="Disordered" evidence="1">
    <location>
        <begin position="785"/>
        <end position="835"/>
    </location>
</feature>
<feature type="compositionally biased region" description="Basic and acidic residues" evidence="1">
    <location>
        <begin position="291"/>
        <end position="314"/>
    </location>
</feature>
<dbReference type="HOGENOM" id="CLU_316861_0_0_1"/>
<name>R0J4X1_EXST2</name>
<feature type="compositionally biased region" description="Low complexity" evidence="1">
    <location>
        <begin position="522"/>
        <end position="534"/>
    </location>
</feature>
<feature type="compositionally biased region" description="Low complexity" evidence="1">
    <location>
        <begin position="666"/>
        <end position="676"/>
    </location>
</feature>
<evidence type="ECO:0000313" key="3">
    <source>
        <dbReference type="Proteomes" id="UP000016935"/>
    </source>
</evidence>
<gene>
    <name evidence="2" type="ORF">SETTUDRAFT_84583</name>
</gene>
<feature type="compositionally biased region" description="Polar residues" evidence="1">
    <location>
        <begin position="557"/>
        <end position="584"/>
    </location>
</feature>
<feature type="compositionally biased region" description="Polar residues" evidence="1">
    <location>
        <begin position="64"/>
        <end position="81"/>
    </location>
</feature>
<feature type="compositionally biased region" description="Low complexity" evidence="1">
    <location>
        <begin position="104"/>
        <end position="121"/>
    </location>
</feature>
<dbReference type="RefSeq" id="XP_008020347.1">
    <property type="nucleotide sequence ID" value="XM_008022156.1"/>
</dbReference>
<reference evidence="2 3" key="2">
    <citation type="journal article" date="2013" name="PLoS Genet.">
        <title>Comparative genome structure, secondary metabolite, and effector coding capacity across Cochliobolus pathogens.</title>
        <authorList>
            <person name="Condon B.J."/>
            <person name="Leng Y."/>
            <person name="Wu D."/>
            <person name="Bushley K.E."/>
            <person name="Ohm R.A."/>
            <person name="Otillar R."/>
            <person name="Martin J."/>
            <person name="Schackwitz W."/>
            <person name="Grimwood J."/>
            <person name="MohdZainudin N."/>
            <person name="Xue C."/>
            <person name="Wang R."/>
            <person name="Manning V.A."/>
            <person name="Dhillon B."/>
            <person name="Tu Z.J."/>
            <person name="Steffenson B.J."/>
            <person name="Salamov A."/>
            <person name="Sun H."/>
            <person name="Lowry S."/>
            <person name="LaButti K."/>
            <person name="Han J."/>
            <person name="Copeland A."/>
            <person name="Lindquist E."/>
            <person name="Barry K."/>
            <person name="Schmutz J."/>
            <person name="Baker S.E."/>
            <person name="Ciuffetti L.M."/>
            <person name="Grigoriev I.V."/>
            <person name="Zhong S."/>
            <person name="Turgeon B.G."/>
        </authorList>
    </citation>
    <scope>NUCLEOTIDE SEQUENCE [LARGE SCALE GENOMIC DNA]</scope>
    <source>
        <strain evidence="3">28A</strain>
    </source>
</reference>
<reference evidence="2 3" key="1">
    <citation type="journal article" date="2012" name="PLoS Pathog.">
        <title>Diverse lifestyles and strategies of plant pathogenesis encoded in the genomes of eighteen Dothideomycetes fungi.</title>
        <authorList>
            <person name="Ohm R.A."/>
            <person name="Feau N."/>
            <person name="Henrissat B."/>
            <person name="Schoch C.L."/>
            <person name="Horwitz B.A."/>
            <person name="Barry K.W."/>
            <person name="Condon B.J."/>
            <person name="Copeland A.C."/>
            <person name="Dhillon B."/>
            <person name="Glaser F."/>
            <person name="Hesse C.N."/>
            <person name="Kosti I."/>
            <person name="LaButti K."/>
            <person name="Lindquist E.A."/>
            <person name="Lucas S."/>
            <person name="Salamov A.A."/>
            <person name="Bradshaw R.E."/>
            <person name="Ciuffetti L."/>
            <person name="Hamelin R.C."/>
            <person name="Kema G.H.J."/>
            <person name="Lawrence C."/>
            <person name="Scott J.A."/>
            <person name="Spatafora J.W."/>
            <person name="Turgeon B.G."/>
            <person name="de Wit P.J.G.M."/>
            <person name="Zhong S."/>
            <person name="Goodwin S.B."/>
            <person name="Grigoriev I.V."/>
        </authorList>
    </citation>
    <scope>NUCLEOTIDE SEQUENCE [LARGE SCALE GENOMIC DNA]</scope>
    <source>
        <strain evidence="3">28A</strain>
    </source>
</reference>
<dbReference type="OrthoDB" id="5244050at2759"/>
<feature type="region of interest" description="Disordered" evidence="1">
    <location>
        <begin position="411"/>
        <end position="463"/>
    </location>
</feature>
<accession>R0J4X1</accession>
<feature type="compositionally biased region" description="Basic and acidic residues" evidence="1">
    <location>
        <begin position="799"/>
        <end position="809"/>
    </location>
</feature>